<protein>
    <submittedName>
        <fullName evidence="6">Tyrosine-type recombinase/integrase</fullName>
    </submittedName>
</protein>
<keyword evidence="3" id="KW-0233">DNA recombination</keyword>
<dbReference type="PANTHER" id="PTHR30629:SF2">
    <property type="entry name" value="PROPHAGE INTEGRASE INTS-RELATED"/>
    <property type="match status" value="1"/>
</dbReference>
<keyword evidence="2" id="KW-0229">DNA integration</keyword>
<dbReference type="InterPro" id="IPR013762">
    <property type="entry name" value="Integrase-like_cat_sf"/>
</dbReference>
<dbReference type="PROSITE" id="PS51898">
    <property type="entry name" value="TYR_RECOMBINASE"/>
    <property type="match status" value="1"/>
</dbReference>
<dbReference type="Pfam" id="PF00589">
    <property type="entry name" value="Phage_integrase"/>
    <property type="match status" value="1"/>
</dbReference>
<dbReference type="RefSeq" id="WP_395119890.1">
    <property type="nucleotide sequence ID" value="NZ_CP170721.1"/>
</dbReference>
<evidence type="ECO:0000256" key="1">
    <source>
        <dbReference type="ARBA" id="ARBA00008857"/>
    </source>
</evidence>
<accession>A0AB74URL3</accession>
<dbReference type="Gene3D" id="1.10.443.10">
    <property type="entry name" value="Intergrase catalytic core"/>
    <property type="match status" value="1"/>
</dbReference>
<proteinExistence type="inferred from homology"/>
<dbReference type="SUPFAM" id="SSF56349">
    <property type="entry name" value="DNA breaking-rejoining enzymes"/>
    <property type="match status" value="1"/>
</dbReference>
<dbReference type="GO" id="GO:0006310">
    <property type="term" value="P:DNA recombination"/>
    <property type="evidence" value="ECO:0007669"/>
    <property type="project" value="UniProtKB-KW"/>
</dbReference>
<evidence type="ECO:0000256" key="3">
    <source>
        <dbReference type="ARBA" id="ARBA00023172"/>
    </source>
</evidence>
<dbReference type="EMBL" id="CP170721">
    <property type="protein sequence ID" value="XIA18921.1"/>
    <property type="molecule type" value="Genomic_DNA"/>
</dbReference>
<name>A0AB74URL3_9GAMM</name>
<dbReference type="PANTHER" id="PTHR30629">
    <property type="entry name" value="PROPHAGE INTEGRASE"/>
    <property type="match status" value="1"/>
</dbReference>
<reference evidence="6" key="1">
    <citation type="submission" date="2024-10" db="EMBL/GenBank/DDBJ databases">
        <authorList>
            <person name="Lesea H.P."/>
            <person name="Kuehl J.V."/>
            <person name="Chandonia J.-M."/>
        </authorList>
    </citation>
    <scope>NUCLEOTIDE SEQUENCE</scope>
    <source>
        <strain evidence="6">FW102-FHT14D07</strain>
    </source>
</reference>
<keyword evidence="4" id="KW-0175">Coiled coil</keyword>
<dbReference type="InterPro" id="IPR050808">
    <property type="entry name" value="Phage_Integrase"/>
</dbReference>
<sequence length="550" mass="62257">MVAKLELTQKLVEGLRFDRMIVGTTNAGRPIVEDTPPGKHDWIVRDGGNAGQPGLLLRVTPGAVTWCVQKKMGGVPKRLAMGRAQPAPNYIGRVLTVDEARKRARLWLADMERNIDPLHKKAENLRQSRLASEQRRMTMAVAMEELIEAKRKHKAKLGEETLEIGVGKRRTADPKLRDESTKDRKTVQRWMEGSPMWHVPLKDLTADHVAQSLDPLLRRAVGRKEAVKWGPASVSKGTMDKIYAHLGAAWMRAQRQLKLGLTREEGPLYLWRSERRDDWPADRRVEKALETGTPEGAAWLRALWELRARTHNTALFAERPDPRKPGLKPHMSSFTDFYLLLVLWGTRATETMLLEWRNIDLERRLVWLAGDTTKSGVAGVVPLTAWAIEILKQRKDLNERWRPDQPGSYVFPSREHGRPISSPRSVLVALAKETGLMITAHDLRRALARELGDENDLAHAAKLLITGAALNHGAGKGGSRTQAVTERYLGQRADILRPLYQQREDRLRQILGLPVLSGPQRLQTDADEMIARMKEDPEFRRRVLESAFTS</sequence>
<dbReference type="GO" id="GO:0015074">
    <property type="term" value="P:DNA integration"/>
    <property type="evidence" value="ECO:0007669"/>
    <property type="project" value="UniProtKB-KW"/>
</dbReference>
<comment type="similarity">
    <text evidence="1">Belongs to the 'phage' integrase family.</text>
</comment>
<dbReference type="AlphaFoldDB" id="A0AB74URL3"/>
<organism evidence="6">
    <name type="scientific">Rhodanobacter sp. FW102-FHT14D07</name>
    <dbReference type="NCBI Taxonomy" id="3351462"/>
    <lineage>
        <taxon>Bacteria</taxon>
        <taxon>Pseudomonadati</taxon>
        <taxon>Pseudomonadota</taxon>
        <taxon>Gammaproteobacteria</taxon>
        <taxon>Lysobacterales</taxon>
        <taxon>Rhodanobacteraceae</taxon>
        <taxon>Rhodanobacter</taxon>
    </lineage>
</organism>
<dbReference type="InterPro" id="IPR002104">
    <property type="entry name" value="Integrase_catalytic"/>
</dbReference>
<dbReference type="InterPro" id="IPR038488">
    <property type="entry name" value="Integrase_DNA-bd_sf"/>
</dbReference>
<evidence type="ECO:0000259" key="5">
    <source>
        <dbReference type="PROSITE" id="PS51898"/>
    </source>
</evidence>
<feature type="domain" description="Tyr recombinase" evidence="5">
    <location>
        <begin position="302"/>
        <end position="501"/>
    </location>
</feature>
<dbReference type="Gene3D" id="3.30.160.390">
    <property type="entry name" value="Integrase, DNA-binding domain"/>
    <property type="match status" value="1"/>
</dbReference>
<dbReference type="GO" id="GO:0003677">
    <property type="term" value="F:DNA binding"/>
    <property type="evidence" value="ECO:0007669"/>
    <property type="project" value="InterPro"/>
</dbReference>
<feature type="coiled-coil region" evidence="4">
    <location>
        <begin position="108"/>
        <end position="163"/>
    </location>
</feature>
<evidence type="ECO:0000256" key="2">
    <source>
        <dbReference type="ARBA" id="ARBA00022908"/>
    </source>
</evidence>
<evidence type="ECO:0000256" key="4">
    <source>
        <dbReference type="SAM" id="Coils"/>
    </source>
</evidence>
<dbReference type="InterPro" id="IPR025166">
    <property type="entry name" value="Integrase_DNA_bind_dom"/>
</dbReference>
<gene>
    <name evidence="6" type="ORF">ACFYG5_01910</name>
</gene>
<evidence type="ECO:0000313" key="6">
    <source>
        <dbReference type="EMBL" id="XIA18921.1"/>
    </source>
</evidence>
<dbReference type="Pfam" id="PF13356">
    <property type="entry name" value="Arm-DNA-bind_3"/>
    <property type="match status" value="1"/>
</dbReference>
<dbReference type="InterPro" id="IPR011010">
    <property type="entry name" value="DNA_brk_join_enz"/>
</dbReference>